<dbReference type="AlphaFoldDB" id="A0A562RNT7"/>
<comment type="caution">
    <text evidence="1">The sequence shown here is derived from an EMBL/GenBank/DDBJ whole genome shotgun (WGS) entry which is preliminary data.</text>
</comment>
<dbReference type="InterPro" id="IPR011009">
    <property type="entry name" value="Kinase-like_dom_sf"/>
</dbReference>
<dbReference type="OrthoDB" id="5488306at2"/>
<keyword evidence="2" id="KW-1185">Reference proteome</keyword>
<evidence type="ECO:0008006" key="3">
    <source>
        <dbReference type="Google" id="ProtNLM"/>
    </source>
</evidence>
<proteinExistence type="predicted"/>
<dbReference type="EMBL" id="VLLC01000016">
    <property type="protein sequence ID" value="TWI70737.1"/>
    <property type="molecule type" value="Genomic_DNA"/>
</dbReference>
<gene>
    <name evidence="1" type="ORF">LZ24_02157</name>
</gene>
<protein>
    <recommendedName>
        <fullName evidence="3">Protein kinase-like protein</fullName>
    </recommendedName>
</protein>
<evidence type="ECO:0000313" key="2">
    <source>
        <dbReference type="Proteomes" id="UP000318307"/>
    </source>
</evidence>
<sequence length="303" mass="35762">MKKGGRVVTDTTGFFEITSGDIIEIGGRRFRVTGNEMERRFGVEDPKYWVKRVIEDATCDRKIIKLSFLETFHTKIGGVPIRCFRDPDKEGDILDLVRGRDDFMQGEVFRDTMGNNIRILDIVRGKNFYVAMGDYFQMPHRVYYEKIMPGLLAKLLEAFRSIRFLHINGFRHGDIRNDHLMIENRTGKYVWIDFDYEYDAPENPFSLDLFGLGNLLIYTVGKGFHELYMIRHERELYGDFFDKIVEEDMSLLDASRFINLRKLYPYLPRMLNDILLHFSRGTSVYYEFIDEIIEDLEGFLRSL</sequence>
<dbReference type="RefSeq" id="WP_144685282.1">
    <property type="nucleotide sequence ID" value="NZ_VLLC01000016.1"/>
</dbReference>
<accession>A0A562RNT7</accession>
<reference evidence="1 2" key="1">
    <citation type="submission" date="2019-07" db="EMBL/GenBank/DDBJ databases">
        <title>Genome sequencing of 100 strains of the haloalkaliphilic chemolithoautotrophic sulfur-oxidizing bacterium Thioalkalivibrio.</title>
        <authorList>
            <person name="Muyzer G."/>
        </authorList>
    </citation>
    <scope>NUCLEOTIDE SEQUENCE [LARGE SCALE GENOMIC DNA]</scope>
    <source>
        <strain evidence="1 2">ASO4-4</strain>
    </source>
</reference>
<evidence type="ECO:0000313" key="1">
    <source>
        <dbReference type="EMBL" id="TWI70737.1"/>
    </source>
</evidence>
<dbReference type="SUPFAM" id="SSF56112">
    <property type="entry name" value="Protein kinase-like (PK-like)"/>
    <property type="match status" value="1"/>
</dbReference>
<dbReference type="Proteomes" id="UP000318307">
    <property type="component" value="Unassembled WGS sequence"/>
</dbReference>
<organism evidence="1 2">
    <name type="scientific">Desulfobotulus alkaliphilus</name>
    <dbReference type="NCBI Taxonomy" id="622671"/>
    <lineage>
        <taxon>Bacteria</taxon>
        <taxon>Pseudomonadati</taxon>
        <taxon>Thermodesulfobacteriota</taxon>
        <taxon>Desulfobacteria</taxon>
        <taxon>Desulfobacterales</taxon>
        <taxon>Desulfobacteraceae</taxon>
        <taxon>Desulfobotulus</taxon>
    </lineage>
</organism>
<name>A0A562RNT7_9BACT</name>